<reference evidence="2" key="1">
    <citation type="submission" date="2023-10" db="EMBL/GenBank/DDBJ databases">
        <authorList>
            <person name="Chen Y."/>
            <person name="Shah S."/>
            <person name="Dougan E. K."/>
            <person name="Thang M."/>
            <person name="Chan C."/>
        </authorList>
    </citation>
    <scope>NUCLEOTIDE SEQUENCE [LARGE SCALE GENOMIC DNA]</scope>
</reference>
<proteinExistence type="predicted"/>
<feature type="region of interest" description="Disordered" evidence="1">
    <location>
        <begin position="127"/>
        <end position="207"/>
    </location>
</feature>
<evidence type="ECO:0000313" key="2">
    <source>
        <dbReference type="EMBL" id="CAK0910562.1"/>
    </source>
</evidence>
<protein>
    <submittedName>
        <fullName evidence="2">Uncharacterized protein</fullName>
    </submittedName>
</protein>
<sequence>MEALAGVGGGGLAPLDAGKRPSSSSTCFSGLVDKAQQALAERPSKLGPDFPGQPPAKLESAASTDTLIQDQAEMEELHKDKIVFEVLHERARLSPTPSPNGDKEPRLSRTITKDSAESALAAAMVCGPTWSSQDSDGAASANGVRPPRFSRQESEGSEKGVTVTVTPAASQRTVARGGGFGAARNSLRSPTVEARRPTKLITDKIED</sequence>
<dbReference type="EMBL" id="CAUYUJ010022423">
    <property type="protein sequence ID" value="CAK0910562.1"/>
    <property type="molecule type" value="Genomic_DNA"/>
</dbReference>
<feature type="compositionally biased region" description="Gly residues" evidence="1">
    <location>
        <begin position="1"/>
        <end position="12"/>
    </location>
</feature>
<dbReference type="Proteomes" id="UP001189429">
    <property type="component" value="Unassembled WGS sequence"/>
</dbReference>
<feature type="region of interest" description="Disordered" evidence="1">
    <location>
        <begin position="1"/>
        <end position="74"/>
    </location>
</feature>
<evidence type="ECO:0000313" key="3">
    <source>
        <dbReference type="Proteomes" id="UP001189429"/>
    </source>
</evidence>
<feature type="region of interest" description="Disordered" evidence="1">
    <location>
        <begin position="89"/>
        <end position="115"/>
    </location>
</feature>
<feature type="compositionally biased region" description="Basic and acidic residues" evidence="1">
    <location>
        <begin position="101"/>
        <end position="115"/>
    </location>
</feature>
<evidence type="ECO:0000256" key="1">
    <source>
        <dbReference type="SAM" id="MobiDB-lite"/>
    </source>
</evidence>
<feature type="non-terminal residue" evidence="2">
    <location>
        <position position="207"/>
    </location>
</feature>
<comment type="caution">
    <text evidence="2">The sequence shown here is derived from an EMBL/GenBank/DDBJ whole genome shotgun (WGS) entry which is preliminary data.</text>
</comment>
<organism evidence="2 3">
    <name type="scientific">Prorocentrum cordatum</name>
    <dbReference type="NCBI Taxonomy" id="2364126"/>
    <lineage>
        <taxon>Eukaryota</taxon>
        <taxon>Sar</taxon>
        <taxon>Alveolata</taxon>
        <taxon>Dinophyceae</taxon>
        <taxon>Prorocentrales</taxon>
        <taxon>Prorocentraceae</taxon>
        <taxon>Prorocentrum</taxon>
    </lineage>
</organism>
<keyword evidence="3" id="KW-1185">Reference proteome</keyword>
<accession>A0ABN9YCQ4</accession>
<feature type="compositionally biased region" description="Basic and acidic residues" evidence="1">
    <location>
        <begin position="193"/>
        <end position="207"/>
    </location>
</feature>
<gene>
    <name evidence="2" type="ORF">PCOR1329_LOCUS84717</name>
</gene>
<feature type="compositionally biased region" description="Polar residues" evidence="1">
    <location>
        <begin position="163"/>
        <end position="173"/>
    </location>
</feature>
<name>A0ABN9YCQ4_9DINO</name>